<dbReference type="Proteomes" id="UP001166585">
    <property type="component" value="Unassembled WGS sequence"/>
</dbReference>
<evidence type="ECO:0000313" key="2">
    <source>
        <dbReference type="Proteomes" id="UP001166585"/>
    </source>
</evidence>
<dbReference type="SUPFAM" id="SSF50494">
    <property type="entry name" value="Trypsin-like serine proteases"/>
    <property type="match status" value="1"/>
</dbReference>
<protein>
    <submittedName>
        <fullName evidence="1">Trypsin-like peptidase domain-containing protein</fullName>
    </submittedName>
</protein>
<dbReference type="InterPro" id="IPR009003">
    <property type="entry name" value="Peptidase_S1_PA"/>
</dbReference>
<reference evidence="1" key="1">
    <citation type="submission" date="2021-05" db="EMBL/GenBank/DDBJ databases">
        <authorList>
            <person name="Sun Q."/>
            <person name="Inoue M."/>
        </authorList>
    </citation>
    <scope>NUCLEOTIDE SEQUENCE</scope>
    <source>
        <strain evidence="1">VKM B-3255</strain>
    </source>
</reference>
<sequence>MVPSRKGEPMGASRAIRSRAATALMVLAIAAPQAAPARELPSSAVMIDGDDRLSPAAFAEKNGLSRQQLASRFGATGLVRCGGAVGTGQLVGAGNVIVTAAHMLFAPDGLSRDRKALCTFEIETSGGRQVVPIRLADTLCGSREPYADPAMRDWAVVPLERTVPGVRPYPLGSALKVPGRLVLVAAARTGGVEAHSLQHCRARVQTARAPDGLREVAIDCDAEGGTSGAALLDEEGSFQGVYVGFRSAHPGQPGPFSMSHYNFGVTAEGGLRRAIMDVVSRHQPLSAAAD</sequence>
<keyword evidence="2" id="KW-1185">Reference proteome</keyword>
<comment type="caution">
    <text evidence="1">The sequence shown here is derived from an EMBL/GenBank/DDBJ whole genome shotgun (WGS) entry which is preliminary data.</text>
</comment>
<proteinExistence type="predicted"/>
<dbReference type="EMBL" id="JAHCQH010000012">
    <property type="protein sequence ID" value="MBS9475891.1"/>
    <property type="molecule type" value="Genomic_DNA"/>
</dbReference>
<name>A0ABS5R4Q8_9HYPH</name>
<organism evidence="1 2">
    <name type="scientific">Ancylobacter radicis</name>
    <dbReference type="NCBI Taxonomy" id="2836179"/>
    <lineage>
        <taxon>Bacteria</taxon>
        <taxon>Pseudomonadati</taxon>
        <taxon>Pseudomonadota</taxon>
        <taxon>Alphaproteobacteria</taxon>
        <taxon>Hyphomicrobiales</taxon>
        <taxon>Xanthobacteraceae</taxon>
        <taxon>Ancylobacter</taxon>
    </lineage>
</organism>
<gene>
    <name evidence="1" type="ORF">KIP89_02095</name>
</gene>
<evidence type="ECO:0000313" key="1">
    <source>
        <dbReference type="EMBL" id="MBS9475891.1"/>
    </source>
</evidence>
<dbReference type="Pfam" id="PF13365">
    <property type="entry name" value="Trypsin_2"/>
    <property type="match status" value="1"/>
</dbReference>
<accession>A0ABS5R4Q8</accession>